<protein>
    <submittedName>
        <fullName evidence="2">Uncharacterized protein</fullName>
    </submittedName>
</protein>
<accession>A0A7S4KAF9</accession>
<dbReference type="EMBL" id="HBKN01013745">
    <property type="protein sequence ID" value="CAE2288823.1"/>
    <property type="molecule type" value="Transcribed_RNA"/>
</dbReference>
<evidence type="ECO:0000313" key="2">
    <source>
        <dbReference type="EMBL" id="CAE2288823.1"/>
    </source>
</evidence>
<keyword evidence="1" id="KW-1133">Transmembrane helix</keyword>
<dbReference type="AlphaFoldDB" id="A0A7S4KAF9"/>
<name>A0A7S4KAF9_GUITH</name>
<organism evidence="2">
    <name type="scientific">Guillardia theta</name>
    <name type="common">Cryptophyte</name>
    <name type="synonym">Cryptomonas phi</name>
    <dbReference type="NCBI Taxonomy" id="55529"/>
    <lineage>
        <taxon>Eukaryota</taxon>
        <taxon>Cryptophyceae</taxon>
        <taxon>Pyrenomonadales</taxon>
        <taxon>Geminigeraceae</taxon>
        <taxon>Guillardia</taxon>
    </lineage>
</organism>
<gene>
    <name evidence="2" type="ORF">GTHE00462_LOCUS10710</name>
</gene>
<proteinExistence type="predicted"/>
<evidence type="ECO:0000256" key="1">
    <source>
        <dbReference type="SAM" id="Phobius"/>
    </source>
</evidence>
<dbReference type="OMA" id="NGCCATI"/>
<keyword evidence="1" id="KW-0472">Membrane</keyword>
<reference evidence="2" key="1">
    <citation type="submission" date="2021-01" db="EMBL/GenBank/DDBJ databases">
        <authorList>
            <person name="Corre E."/>
            <person name="Pelletier E."/>
            <person name="Niang G."/>
            <person name="Scheremetjew M."/>
            <person name="Finn R."/>
            <person name="Kale V."/>
            <person name="Holt S."/>
            <person name="Cochrane G."/>
            <person name="Meng A."/>
            <person name="Brown T."/>
            <person name="Cohen L."/>
        </authorList>
    </citation>
    <scope>NUCLEOTIDE SEQUENCE</scope>
    <source>
        <strain evidence="2">CCMP 2712</strain>
    </source>
</reference>
<sequence length="355" mass="40764">MSRYTRLFFLAAAVVVIVTMIVTIAVFELRIYRSQTRLLHHNTQEWLIHAQAQDQALLKLHGANETERKQTPTTVAGRNQVGTARPRVDQAELHARFAVPDSLWPPSKAVINNASLDLKLRISATKRMYITYGQNCCVSAKHRACRHAKREGKFDACKAFSQSDIDQSFQRRNQEIFNVGRGAGLWLWKPYIINKTLHEDLNEGEYLVYVDAGAVIKSPIDPMLAFMEVQDSKLQGVLTFGVGYPQSMFCKRDTFIIQNCDTSECHEAMQVDGYLSVWRKSQHALEVVQQWLRECQDLQSLSDDENVKGEPNLPGYRDHRHDQAILTNIFTREKWGRETQHGPVQFMFSHDRDKS</sequence>
<feature type="transmembrane region" description="Helical" evidence="1">
    <location>
        <begin position="7"/>
        <end position="27"/>
    </location>
</feature>
<keyword evidence="1" id="KW-0812">Transmembrane</keyword>